<feature type="compositionally biased region" description="Acidic residues" evidence="1">
    <location>
        <begin position="452"/>
        <end position="471"/>
    </location>
</feature>
<organism evidence="2">
    <name type="scientific">Fagus sylvatica</name>
    <name type="common">Beechnut</name>
    <dbReference type="NCBI Taxonomy" id="28930"/>
    <lineage>
        <taxon>Eukaryota</taxon>
        <taxon>Viridiplantae</taxon>
        <taxon>Streptophyta</taxon>
        <taxon>Embryophyta</taxon>
        <taxon>Tracheophyta</taxon>
        <taxon>Spermatophyta</taxon>
        <taxon>Magnoliopsida</taxon>
        <taxon>eudicotyledons</taxon>
        <taxon>Gunneridae</taxon>
        <taxon>Pentapetalae</taxon>
        <taxon>rosids</taxon>
        <taxon>fabids</taxon>
        <taxon>Fagales</taxon>
        <taxon>Fagaceae</taxon>
        <taxon>Fagus</taxon>
    </lineage>
</organism>
<sequence>MGVVALNRLLGVNLSPKEILYVYSYTCPSLELATSCHLRAKNVEIKLVNGLPKSNKGFDNDFLVVFGNWFTGGSSCRNDFGRPVPFRLKVSDHAVNLEELTIVLHVNIYIDRIRQPRSAPLLLDYTPLIGDFLEGPTVPRSQEVRVEPSILFKAQPATTNIPSKHPNLIPIDQVLEMAPIDPYELMGKKAKGKKKAAQSGQAKKPQRAIFEVIAPKQSTQKAESDSSTREEPTQPPQVVELDEPRVVTKQPPRVKRARTEVEASELSGPSSVEEIWAPKLRAGKRPITTQDSVLGTSNVEHSVRVAHGLGVAMCLPGDIRTWDEMSSGKAFRHIAHGLFMAAQGIFTMESRVFDLEKILKGKEDEHAKAMAETLEAKCIQSIGGAWEEGKKEGKLEVLAEVKAELQGVFNRGFRDGWKSALKKAKVPHSSKWFSRDKTSLPFPEADLKNSDAEDDDEDDEDDEDKIEEVGGEQDNAPDPSVLFLRTFQILLLPLLKTFLILLL</sequence>
<proteinExistence type="predicted"/>
<name>A0A2N9ESV0_FAGSY</name>
<accession>A0A2N9ESV0</accession>
<protein>
    <submittedName>
        <fullName evidence="2">Uncharacterized protein</fullName>
    </submittedName>
</protein>
<feature type="region of interest" description="Disordered" evidence="1">
    <location>
        <begin position="443"/>
        <end position="478"/>
    </location>
</feature>
<feature type="region of interest" description="Disordered" evidence="1">
    <location>
        <begin position="191"/>
        <end position="266"/>
    </location>
</feature>
<evidence type="ECO:0000313" key="2">
    <source>
        <dbReference type="EMBL" id="SPC77938.1"/>
    </source>
</evidence>
<reference evidence="2" key="1">
    <citation type="submission" date="2018-02" db="EMBL/GenBank/DDBJ databases">
        <authorList>
            <person name="Cohen D.B."/>
            <person name="Kent A.D."/>
        </authorList>
    </citation>
    <scope>NUCLEOTIDE SEQUENCE</scope>
</reference>
<feature type="compositionally biased region" description="Basic and acidic residues" evidence="1">
    <location>
        <begin position="222"/>
        <end position="232"/>
    </location>
</feature>
<dbReference type="AlphaFoldDB" id="A0A2N9ESV0"/>
<evidence type="ECO:0000256" key="1">
    <source>
        <dbReference type="SAM" id="MobiDB-lite"/>
    </source>
</evidence>
<dbReference type="EMBL" id="OIVN01000302">
    <property type="protein sequence ID" value="SPC77938.1"/>
    <property type="molecule type" value="Genomic_DNA"/>
</dbReference>
<gene>
    <name evidence="2" type="ORF">FSB_LOCUS5820</name>
</gene>